<evidence type="ECO:0008006" key="3">
    <source>
        <dbReference type="Google" id="ProtNLM"/>
    </source>
</evidence>
<dbReference type="EMBL" id="JH159154">
    <property type="protein sequence ID" value="EGZ18823.1"/>
    <property type="molecule type" value="Genomic_DNA"/>
</dbReference>
<dbReference type="Proteomes" id="UP000002640">
    <property type="component" value="Unassembled WGS sequence"/>
</dbReference>
<sequence>MGIEQPLKVAYVMGDADGGQYNAVSTGFGGDCDYVHLMCYYHLIAKVVVRTKGLLKELSEEKRWKDNPLLKPFDAYFKHVWFNQPFCRWQCYQSPYDFVTTNNPVKQFNRALKRDFTTHRLLKICEIMTKLAACCRQRGVDLAPFATKPKPSKEIFKSGHGLGDHYFYLRSGGDASNTNGVNVSVAMNRWFSTRNLYSSNGPFPSFDFVTAFFSD</sequence>
<dbReference type="GeneID" id="20646483"/>
<reference evidence="1 2" key="1">
    <citation type="journal article" date="2006" name="Science">
        <title>Phytophthora genome sequences uncover evolutionary origins and mechanisms of pathogenesis.</title>
        <authorList>
            <person name="Tyler B.M."/>
            <person name="Tripathy S."/>
            <person name="Zhang X."/>
            <person name="Dehal P."/>
            <person name="Jiang R.H."/>
            <person name="Aerts A."/>
            <person name="Arredondo F.D."/>
            <person name="Baxter L."/>
            <person name="Bensasson D."/>
            <person name="Beynon J.L."/>
            <person name="Chapman J."/>
            <person name="Damasceno C.M."/>
            <person name="Dorrance A.E."/>
            <person name="Dou D."/>
            <person name="Dickerman A.W."/>
            <person name="Dubchak I.L."/>
            <person name="Garbelotto M."/>
            <person name="Gijzen M."/>
            <person name="Gordon S.G."/>
            <person name="Govers F."/>
            <person name="Grunwald N.J."/>
            <person name="Huang W."/>
            <person name="Ivors K.L."/>
            <person name="Jones R.W."/>
            <person name="Kamoun S."/>
            <person name="Krampis K."/>
            <person name="Lamour K.H."/>
            <person name="Lee M.K."/>
            <person name="McDonald W.H."/>
            <person name="Medina M."/>
            <person name="Meijer H.J."/>
            <person name="Nordberg E.K."/>
            <person name="Maclean D.J."/>
            <person name="Ospina-Giraldo M.D."/>
            <person name="Morris P.F."/>
            <person name="Phuntumart V."/>
            <person name="Putnam N.H."/>
            <person name="Rash S."/>
            <person name="Rose J.K."/>
            <person name="Sakihama Y."/>
            <person name="Salamov A.A."/>
            <person name="Savidor A."/>
            <person name="Scheuring C.F."/>
            <person name="Smith B.M."/>
            <person name="Sobral B.W."/>
            <person name="Terry A."/>
            <person name="Torto-Alalibo T.A."/>
            <person name="Win J."/>
            <person name="Xu Z."/>
            <person name="Zhang H."/>
            <person name="Grigoriev I.V."/>
            <person name="Rokhsar D.S."/>
            <person name="Boore J.L."/>
        </authorList>
    </citation>
    <scope>NUCLEOTIDE SEQUENCE [LARGE SCALE GENOMIC DNA]</scope>
    <source>
        <strain evidence="1 2">P6497</strain>
    </source>
</reference>
<organism evidence="1 2">
    <name type="scientific">Phytophthora sojae (strain P6497)</name>
    <name type="common">Soybean stem and root rot agent</name>
    <name type="synonym">Phytophthora megasperma f. sp. glycines</name>
    <dbReference type="NCBI Taxonomy" id="1094619"/>
    <lineage>
        <taxon>Eukaryota</taxon>
        <taxon>Sar</taxon>
        <taxon>Stramenopiles</taxon>
        <taxon>Oomycota</taxon>
        <taxon>Peronosporomycetes</taxon>
        <taxon>Peronosporales</taxon>
        <taxon>Peronosporaceae</taxon>
        <taxon>Phytophthora</taxon>
    </lineage>
</organism>
<evidence type="ECO:0000313" key="2">
    <source>
        <dbReference type="Proteomes" id="UP000002640"/>
    </source>
</evidence>
<accession>G4ZJF8</accession>
<dbReference type="KEGG" id="psoj:PHYSODRAFT_332560"/>
<keyword evidence="2" id="KW-1185">Reference proteome</keyword>
<evidence type="ECO:0000313" key="1">
    <source>
        <dbReference type="EMBL" id="EGZ18823.1"/>
    </source>
</evidence>
<protein>
    <recommendedName>
        <fullName evidence="3">MULE transposase domain-containing protein</fullName>
    </recommendedName>
</protein>
<gene>
    <name evidence="1" type="ORF">PHYSODRAFT_332560</name>
</gene>
<proteinExistence type="predicted"/>
<dbReference type="RefSeq" id="XP_009527881.1">
    <property type="nucleotide sequence ID" value="XM_009529586.1"/>
</dbReference>
<name>G4ZJF8_PHYSP</name>
<dbReference type="AlphaFoldDB" id="G4ZJF8"/>
<dbReference type="InParanoid" id="G4ZJF8"/>